<keyword evidence="2" id="KW-1185">Reference proteome</keyword>
<name>A0AAE1SBQ2_9SOLA</name>
<dbReference type="EMBL" id="JAVYJV010000007">
    <property type="protein sequence ID" value="KAK4366796.1"/>
    <property type="molecule type" value="Genomic_DNA"/>
</dbReference>
<comment type="caution">
    <text evidence="1">The sequence shown here is derived from an EMBL/GenBank/DDBJ whole genome shotgun (WGS) entry which is preliminary data.</text>
</comment>
<organism evidence="1 2">
    <name type="scientific">Anisodus tanguticus</name>
    <dbReference type="NCBI Taxonomy" id="243964"/>
    <lineage>
        <taxon>Eukaryota</taxon>
        <taxon>Viridiplantae</taxon>
        <taxon>Streptophyta</taxon>
        <taxon>Embryophyta</taxon>
        <taxon>Tracheophyta</taxon>
        <taxon>Spermatophyta</taxon>
        <taxon>Magnoliopsida</taxon>
        <taxon>eudicotyledons</taxon>
        <taxon>Gunneridae</taxon>
        <taxon>Pentapetalae</taxon>
        <taxon>asterids</taxon>
        <taxon>lamiids</taxon>
        <taxon>Solanales</taxon>
        <taxon>Solanaceae</taxon>
        <taxon>Solanoideae</taxon>
        <taxon>Hyoscyameae</taxon>
        <taxon>Anisodus</taxon>
    </lineage>
</organism>
<evidence type="ECO:0000313" key="2">
    <source>
        <dbReference type="Proteomes" id="UP001291623"/>
    </source>
</evidence>
<accession>A0AAE1SBQ2</accession>
<dbReference type="AlphaFoldDB" id="A0AAE1SBQ2"/>
<gene>
    <name evidence="1" type="ORF">RND71_014676</name>
</gene>
<sequence>MPTPSVPMQQPINNAFNVESDFEFPSNNESKSVIILMSISKAKTRFLRQMQVGEVTGIRCIDFVGDASGVSKPTNLLFSQGD</sequence>
<proteinExistence type="predicted"/>
<protein>
    <submittedName>
        <fullName evidence="1">Uncharacterized protein</fullName>
    </submittedName>
</protein>
<reference evidence="1" key="1">
    <citation type="submission" date="2023-12" db="EMBL/GenBank/DDBJ databases">
        <title>Genome assembly of Anisodus tanguticus.</title>
        <authorList>
            <person name="Wang Y.-J."/>
        </authorList>
    </citation>
    <scope>NUCLEOTIDE SEQUENCE</scope>
    <source>
        <strain evidence="1">KB-2021</strain>
        <tissue evidence="1">Leaf</tissue>
    </source>
</reference>
<evidence type="ECO:0000313" key="1">
    <source>
        <dbReference type="EMBL" id="KAK4366796.1"/>
    </source>
</evidence>
<dbReference type="Proteomes" id="UP001291623">
    <property type="component" value="Unassembled WGS sequence"/>
</dbReference>